<evidence type="ECO:0000256" key="2">
    <source>
        <dbReference type="ARBA" id="ARBA00023002"/>
    </source>
</evidence>
<name>A0A7L5E0N1_9BACT</name>
<sequence length="276" mass="30482">MLMKVWFITGTSRGFGRVWAEAALKRGDKVAATARDTDSLNDLADTYGDNFLPLSLNVDDRQACFDAIQRANDTFGRIDVLISNAGYGQFGFFEELSEDEVRKQLETNLFGSIWIIQAALPIMRAQGSGHIMQVSSIGGVTTFPIFSIYHASKWAVEGMCESLSQEVAQFGINVTLIEPGGYSTDWSGSSAKHSEPNPAYDDLRNQIKENRKKSQPGDPDATADAILQVVDAEKPPLRLFLGSVGLRLVEPKYQERLATWHEWDDVSKKAQGSQAN</sequence>
<keyword evidence="2" id="KW-0560">Oxidoreductase</keyword>
<evidence type="ECO:0000256" key="1">
    <source>
        <dbReference type="ARBA" id="ARBA00006484"/>
    </source>
</evidence>
<dbReference type="Proteomes" id="UP000501128">
    <property type="component" value="Chromosome"/>
</dbReference>
<dbReference type="InterPro" id="IPR002347">
    <property type="entry name" value="SDR_fam"/>
</dbReference>
<evidence type="ECO:0000313" key="5">
    <source>
        <dbReference type="Proteomes" id="UP000501128"/>
    </source>
</evidence>
<comment type="similarity">
    <text evidence="1 3">Belongs to the short-chain dehydrogenases/reductases (SDR) family.</text>
</comment>
<dbReference type="Pfam" id="PF00106">
    <property type="entry name" value="adh_short"/>
    <property type="match status" value="1"/>
</dbReference>
<dbReference type="PANTHER" id="PTHR43976">
    <property type="entry name" value="SHORT CHAIN DEHYDROGENASE"/>
    <property type="match status" value="1"/>
</dbReference>
<dbReference type="NCBIfam" id="NF004824">
    <property type="entry name" value="PRK06180.1"/>
    <property type="match status" value="1"/>
</dbReference>
<dbReference type="PANTHER" id="PTHR43976:SF16">
    <property type="entry name" value="SHORT-CHAIN DEHYDROGENASE_REDUCTASE FAMILY PROTEIN"/>
    <property type="match status" value="1"/>
</dbReference>
<dbReference type="InterPro" id="IPR036291">
    <property type="entry name" value="NAD(P)-bd_dom_sf"/>
</dbReference>
<dbReference type="Gene3D" id="3.40.50.720">
    <property type="entry name" value="NAD(P)-binding Rossmann-like Domain"/>
    <property type="match status" value="1"/>
</dbReference>
<protein>
    <submittedName>
        <fullName evidence="4">SDR family oxidoreductase</fullName>
    </submittedName>
</protein>
<proteinExistence type="inferred from homology"/>
<reference evidence="4 5" key="1">
    <citation type="submission" date="2020-04" db="EMBL/GenBank/DDBJ databases">
        <title>Genome sequencing of novel species.</title>
        <authorList>
            <person name="Heo J."/>
            <person name="Kim S.-J."/>
            <person name="Kim J.-S."/>
            <person name="Hong S.-B."/>
            <person name="Kwon S.-W."/>
        </authorList>
    </citation>
    <scope>NUCLEOTIDE SEQUENCE [LARGE SCALE GENOMIC DNA]</scope>
    <source>
        <strain evidence="4 5">CJU-R4</strain>
    </source>
</reference>
<dbReference type="PRINTS" id="PR00080">
    <property type="entry name" value="SDRFAMILY"/>
</dbReference>
<dbReference type="GO" id="GO:0016491">
    <property type="term" value="F:oxidoreductase activity"/>
    <property type="evidence" value="ECO:0007669"/>
    <property type="project" value="UniProtKB-KW"/>
</dbReference>
<dbReference type="PRINTS" id="PR00081">
    <property type="entry name" value="GDHRDH"/>
</dbReference>
<evidence type="ECO:0000313" key="4">
    <source>
        <dbReference type="EMBL" id="QJD81310.1"/>
    </source>
</evidence>
<dbReference type="CDD" id="cd05374">
    <property type="entry name" value="17beta-HSD-like_SDR_c"/>
    <property type="match status" value="1"/>
</dbReference>
<dbReference type="InterPro" id="IPR051911">
    <property type="entry name" value="SDR_oxidoreductase"/>
</dbReference>
<dbReference type="SUPFAM" id="SSF51735">
    <property type="entry name" value="NAD(P)-binding Rossmann-fold domains"/>
    <property type="match status" value="1"/>
</dbReference>
<organism evidence="4 5">
    <name type="scientific">Spirosoma rhododendri</name>
    <dbReference type="NCBI Taxonomy" id="2728024"/>
    <lineage>
        <taxon>Bacteria</taxon>
        <taxon>Pseudomonadati</taxon>
        <taxon>Bacteroidota</taxon>
        <taxon>Cytophagia</taxon>
        <taxon>Cytophagales</taxon>
        <taxon>Cytophagaceae</taxon>
        <taxon>Spirosoma</taxon>
    </lineage>
</organism>
<dbReference type="KEGG" id="srho:HH216_10095"/>
<accession>A0A7L5E0N1</accession>
<dbReference type="AlphaFoldDB" id="A0A7L5E0N1"/>
<dbReference type="NCBIfam" id="NF006114">
    <property type="entry name" value="PRK08263.1"/>
    <property type="match status" value="1"/>
</dbReference>
<evidence type="ECO:0000256" key="3">
    <source>
        <dbReference type="RuleBase" id="RU000363"/>
    </source>
</evidence>
<keyword evidence="5" id="KW-1185">Reference proteome</keyword>
<dbReference type="EMBL" id="CP051677">
    <property type="protein sequence ID" value="QJD81310.1"/>
    <property type="molecule type" value="Genomic_DNA"/>
</dbReference>
<gene>
    <name evidence="4" type="ORF">HH216_10095</name>
</gene>